<evidence type="ECO:0000256" key="2">
    <source>
        <dbReference type="ARBA" id="ARBA00009450"/>
    </source>
</evidence>
<dbReference type="RefSeq" id="WP_207332281.1">
    <property type="nucleotide sequence ID" value="NZ_JAFMYW010000011.1"/>
</dbReference>
<dbReference type="PANTHER" id="PTHR33619">
    <property type="entry name" value="POLYSACCHARIDE EXPORT PROTEIN GFCE-RELATED"/>
    <property type="match status" value="1"/>
</dbReference>
<keyword evidence="13" id="KW-0998">Cell outer membrane</keyword>
<evidence type="ECO:0000256" key="4">
    <source>
        <dbReference type="ARBA" id="ARBA00022452"/>
    </source>
</evidence>
<accession>A0ABS3JQN6</accession>
<keyword evidence="14" id="KW-0449">Lipoprotein</keyword>
<keyword evidence="11 15" id="KW-0472">Membrane</keyword>
<evidence type="ECO:0000256" key="7">
    <source>
        <dbReference type="ARBA" id="ARBA00022729"/>
    </source>
</evidence>
<keyword evidence="5" id="KW-0762">Sugar transport</keyword>
<keyword evidence="6 15" id="KW-0812">Transmembrane</keyword>
<evidence type="ECO:0000256" key="8">
    <source>
        <dbReference type="ARBA" id="ARBA00023047"/>
    </source>
</evidence>
<evidence type="ECO:0000256" key="10">
    <source>
        <dbReference type="ARBA" id="ARBA00023114"/>
    </source>
</evidence>
<dbReference type="Pfam" id="PF02563">
    <property type="entry name" value="Poly_export"/>
    <property type="match status" value="1"/>
</dbReference>
<dbReference type="Gene3D" id="3.10.560.10">
    <property type="entry name" value="Outer membrane lipoprotein wza domain like"/>
    <property type="match status" value="1"/>
</dbReference>
<keyword evidence="3" id="KW-0813">Transport</keyword>
<evidence type="ECO:0000313" key="19">
    <source>
        <dbReference type="EMBL" id="MBO0952326.1"/>
    </source>
</evidence>
<keyword evidence="8" id="KW-0625">Polysaccharide transport</keyword>
<keyword evidence="15" id="KW-1133">Transmembrane helix</keyword>
<feature type="domain" description="Polysaccharide export protein N-terminal" evidence="17">
    <location>
        <begin position="71"/>
        <end position="172"/>
    </location>
</feature>
<evidence type="ECO:0000256" key="15">
    <source>
        <dbReference type="SAM" id="Phobius"/>
    </source>
</evidence>
<keyword evidence="20" id="KW-1185">Reference proteome</keyword>
<keyword evidence="12" id="KW-0564">Palmitate</keyword>
<keyword evidence="7 16" id="KW-0732">Signal</keyword>
<evidence type="ECO:0000256" key="14">
    <source>
        <dbReference type="ARBA" id="ARBA00023288"/>
    </source>
</evidence>
<evidence type="ECO:0000259" key="18">
    <source>
        <dbReference type="Pfam" id="PF22461"/>
    </source>
</evidence>
<organism evidence="19 20">
    <name type="scientific">Fibrella forsythiae</name>
    <dbReference type="NCBI Taxonomy" id="2817061"/>
    <lineage>
        <taxon>Bacteria</taxon>
        <taxon>Pseudomonadati</taxon>
        <taxon>Bacteroidota</taxon>
        <taxon>Cytophagia</taxon>
        <taxon>Cytophagales</taxon>
        <taxon>Spirosomataceae</taxon>
        <taxon>Fibrella</taxon>
    </lineage>
</organism>
<evidence type="ECO:0000259" key="17">
    <source>
        <dbReference type="Pfam" id="PF02563"/>
    </source>
</evidence>
<keyword evidence="4" id="KW-1134">Transmembrane beta strand</keyword>
<comment type="caution">
    <text evidence="19">The sequence shown here is derived from an EMBL/GenBank/DDBJ whole genome shotgun (WGS) entry which is preliminary data.</text>
</comment>
<dbReference type="InterPro" id="IPR054765">
    <property type="entry name" value="SLBB_dom"/>
</dbReference>
<evidence type="ECO:0000256" key="16">
    <source>
        <dbReference type="SAM" id="SignalP"/>
    </source>
</evidence>
<keyword evidence="10" id="KW-0626">Porin</keyword>
<keyword evidence="9" id="KW-0406">Ion transport</keyword>
<evidence type="ECO:0000256" key="5">
    <source>
        <dbReference type="ARBA" id="ARBA00022597"/>
    </source>
</evidence>
<sequence>MQFNRTPAFWLLAATLLLGLSESATAQSKKRRDDITYFQDLTPSDTSMRIGTGLNGTTVSGATGVGATAPGPYVYRLQPGDILAIAVTSLNAEADLAFNPFARTGFTLASGANNTQENNNLPIGYRVNEAGKINFPKLGMVSVGGKTLSSLETTLRDTLRQFLREPYVSARLLNFKISVMGEVNRPSVYTVQNEKITLTEAISLAGDLTVYGKRENVMVIRETAGQREFIRVDLTQRNTFTSAAYYLKPNDVIYVEPKSSKKVQASRTLPILPAVLSGLTLLATIVLNLIR</sequence>
<feature type="signal peptide" evidence="16">
    <location>
        <begin position="1"/>
        <end position="26"/>
    </location>
</feature>
<gene>
    <name evidence="19" type="ORF">J2I46_27330</name>
</gene>
<feature type="chain" id="PRO_5045245266" evidence="16">
    <location>
        <begin position="27"/>
        <end position="291"/>
    </location>
</feature>
<comment type="subcellular location">
    <subcellularLocation>
        <location evidence="1">Cell outer membrane</location>
        <topology evidence="1">Multi-pass membrane protein</topology>
    </subcellularLocation>
</comment>
<dbReference type="EMBL" id="JAFMYW010000011">
    <property type="protein sequence ID" value="MBO0952326.1"/>
    <property type="molecule type" value="Genomic_DNA"/>
</dbReference>
<dbReference type="PANTHER" id="PTHR33619:SF3">
    <property type="entry name" value="POLYSACCHARIDE EXPORT PROTEIN GFCE-RELATED"/>
    <property type="match status" value="1"/>
</dbReference>
<evidence type="ECO:0000256" key="3">
    <source>
        <dbReference type="ARBA" id="ARBA00022448"/>
    </source>
</evidence>
<dbReference type="InterPro" id="IPR003715">
    <property type="entry name" value="Poly_export_N"/>
</dbReference>
<name>A0ABS3JQN6_9BACT</name>
<evidence type="ECO:0000256" key="6">
    <source>
        <dbReference type="ARBA" id="ARBA00022692"/>
    </source>
</evidence>
<dbReference type="Pfam" id="PF22461">
    <property type="entry name" value="SLBB_2"/>
    <property type="match status" value="1"/>
</dbReference>
<feature type="domain" description="SLBB" evidence="18">
    <location>
        <begin position="176"/>
        <end position="255"/>
    </location>
</feature>
<dbReference type="Proteomes" id="UP000664628">
    <property type="component" value="Unassembled WGS sequence"/>
</dbReference>
<evidence type="ECO:0000256" key="1">
    <source>
        <dbReference type="ARBA" id="ARBA00004571"/>
    </source>
</evidence>
<protein>
    <submittedName>
        <fullName evidence="19">Polysaccharide export protein</fullName>
    </submittedName>
</protein>
<proteinExistence type="inferred from homology"/>
<comment type="similarity">
    <text evidence="2">Belongs to the BexD/CtrA/VexA family.</text>
</comment>
<reference evidence="19 20" key="1">
    <citation type="submission" date="2021-03" db="EMBL/GenBank/DDBJ databases">
        <title>Fibrella sp. HMF5405 genome sequencing and assembly.</title>
        <authorList>
            <person name="Kang H."/>
            <person name="Kim H."/>
            <person name="Bae S."/>
            <person name="Joh K."/>
        </authorList>
    </citation>
    <scope>NUCLEOTIDE SEQUENCE [LARGE SCALE GENOMIC DNA]</scope>
    <source>
        <strain evidence="19 20">HMF5405</strain>
    </source>
</reference>
<evidence type="ECO:0000256" key="12">
    <source>
        <dbReference type="ARBA" id="ARBA00023139"/>
    </source>
</evidence>
<evidence type="ECO:0000256" key="13">
    <source>
        <dbReference type="ARBA" id="ARBA00023237"/>
    </source>
</evidence>
<evidence type="ECO:0000256" key="11">
    <source>
        <dbReference type="ARBA" id="ARBA00023136"/>
    </source>
</evidence>
<evidence type="ECO:0000256" key="9">
    <source>
        <dbReference type="ARBA" id="ARBA00023065"/>
    </source>
</evidence>
<dbReference type="InterPro" id="IPR049712">
    <property type="entry name" value="Poly_export"/>
</dbReference>
<feature type="transmembrane region" description="Helical" evidence="15">
    <location>
        <begin position="271"/>
        <end position="290"/>
    </location>
</feature>
<evidence type="ECO:0000313" key="20">
    <source>
        <dbReference type="Proteomes" id="UP000664628"/>
    </source>
</evidence>